<evidence type="ECO:0000259" key="4">
    <source>
        <dbReference type="Pfam" id="PF00487"/>
    </source>
</evidence>
<keyword evidence="3" id="KW-0472">Membrane</keyword>
<evidence type="ECO:0000256" key="1">
    <source>
        <dbReference type="ARBA" id="ARBA00001954"/>
    </source>
</evidence>
<sequence length="337" mass="38745">MTAAALEIKQFIQSKNRLWNAFAIAYTGLTYLGGIALFLLPQVGLNLLGVVVLTHSLLVSAYLAHELMHSNLFESRALNVAWGNVMLWINGAIYTPFDELMRLHIAHHVDRVDFYRFDLETFLKDLPTPLRQILLGLEWLYIPSLAFLLRFRVMLAPFWNPEHKEERLRTALLMLVRGSLFALLGFLSPKALGLYFLSYVGMITVLRFMDAFQHTYEVFALGEPLPKRDRIYEQANTFSNVVSLRYPWLNLLLLNFGYHNAHHELMKCPWHSLPELDKTLFTGAEPHYIPLGRLLGNYHRYRVSRIFSGQGSAINETGEPTLDRFYGGIEVSFLLPS</sequence>
<name>A0A2W1K337_9CYAN</name>
<feature type="transmembrane region" description="Helical" evidence="3">
    <location>
        <begin position="45"/>
        <end position="65"/>
    </location>
</feature>
<keyword evidence="3" id="KW-0812">Transmembrane</keyword>
<evidence type="ECO:0000256" key="2">
    <source>
        <dbReference type="ARBA" id="ARBA00008749"/>
    </source>
</evidence>
<feature type="transmembrane region" description="Helical" evidence="3">
    <location>
        <begin position="139"/>
        <end position="159"/>
    </location>
</feature>
<reference evidence="5 6" key="1">
    <citation type="journal article" date="2018" name="Sci. Rep.">
        <title>A novel species of the marine cyanobacterium Acaryochloris with a unique pigment content and lifestyle.</title>
        <authorList>
            <person name="Partensky F."/>
            <person name="Six C."/>
            <person name="Ratin M."/>
            <person name="Garczarek L."/>
            <person name="Vaulot D."/>
            <person name="Probert I."/>
            <person name="Calteau A."/>
            <person name="Gourvil P."/>
            <person name="Marie D."/>
            <person name="Grebert T."/>
            <person name="Bouchier C."/>
            <person name="Le Panse S."/>
            <person name="Gachenot M."/>
            <person name="Rodriguez F."/>
            <person name="Garrido J.L."/>
        </authorList>
    </citation>
    <scope>NUCLEOTIDE SEQUENCE [LARGE SCALE GENOMIC DNA]</scope>
    <source>
        <strain evidence="5 6">RCC1774</strain>
    </source>
</reference>
<protein>
    <recommendedName>
        <fullName evidence="4">Fatty acid desaturase domain-containing protein</fullName>
    </recommendedName>
</protein>
<feature type="transmembrane region" description="Helical" evidence="3">
    <location>
        <begin position="77"/>
        <end position="97"/>
    </location>
</feature>
<dbReference type="GO" id="GO:0006629">
    <property type="term" value="P:lipid metabolic process"/>
    <property type="evidence" value="ECO:0007669"/>
    <property type="project" value="InterPro"/>
</dbReference>
<dbReference type="Proteomes" id="UP000248857">
    <property type="component" value="Unassembled WGS sequence"/>
</dbReference>
<evidence type="ECO:0000313" key="5">
    <source>
        <dbReference type="EMBL" id="PZD74631.1"/>
    </source>
</evidence>
<feature type="transmembrane region" description="Helical" evidence="3">
    <location>
        <begin position="18"/>
        <end position="39"/>
    </location>
</feature>
<keyword evidence="6" id="KW-1185">Reference proteome</keyword>
<comment type="caution">
    <text evidence="5">The sequence shown here is derived from an EMBL/GenBank/DDBJ whole genome shotgun (WGS) entry which is preliminary data.</text>
</comment>
<proteinExistence type="inferred from homology"/>
<organism evidence="5 6">
    <name type="scientific">Acaryochloris thomasi RCC1774</name>
    <dbReference type="NCBI Taxonomy" id="1764569"/>
    <lineage>
        <taxon>Bacteria</taxon>
        <taxon>Bacillati</taxon>
        <taxon>Cyanobacteriota</taxon>
        <taxon>Cyanophyceae</taxon>
        <taxon>Acaryochloridales</taxon>
        <taxon>Acaryochloridaceae</taxon>
        <taxon>Acaryochloris</taxon>
        <taxon>Acaryochloris thomasi</taxon>
    </lineage>
</organism>
<comment type="similarity">
    <text evidence="2">Belongs to the fatty acid desaturase type 2 family.</text>
</comment>
<keyword evidence="3" id="KW-1133">Transmembrane helix</keyword>
<dbReference type="EMBL" id="PQWO01000002">
    <property type="protein sequence ID" value="PZD74631.1"/>
    <property type="molecule type" value="Genomic_DNA"/>
</dbReference>
<feature type="domain" description="Fatty acid desaturase" evidence="4">
    <location>
        <begin position="47"/>
        <end position="291"/>
    </location>
</feature>
<dbReference type="AlphaFoldDB" id="A0A2W1K337"/>
<dbReference type="InterPro" id="IPR005804">
    <property type="entry name" value="FA_desaturase_dom"/>
</dbReference>
<dbReference type="OrthoDB" id="784276at2"/>
<comment type="cofactor">
    <cofactor evidence="1">
        <name>Fe(2+)</name>
        <dbReference type="ChEBI" id="CHEBI:29033"/>
    </cofactor>
</comment>
<dbReference type="RefSeq" id="WP_110984571.1">
    <property type="nucleotide sequence ID" value="NZ_CAWNWM010000002.1"/>
</dbReference>
<gene>
    <name evidence="5" type="ORF">C1752_00574</name>
</gene>
<evidence type="ECO:0000256" key="3">
    <source>
        <dbReference type="SAM" id="Phobius"/>
    </source>
</evidence>
<dbReference type="Pfam" id="PF00487">
    <property type="entry name" value="FA_desaturase"/>
    <property type="match status" value="1"/>
</dbReference>
<evidence type="ECO:0000313" key="6">
    <source>
        <dbReference type="Proteomes" id="UP000248857"/>
    </source>
</evidence>
<accession>A0A2W1K337</accession>